<feature type="region of interest" description="Disordered" evidence="4">
    <location>
        <begin position="367"/>
        <end position="433"/>
    </location>
</feature>
<sequence length="515" mass="58009">MENNFHLGPRFSNFKVVGRGSFGEVCSALDSQQGKRVAIKKVFPMSRDVVSAKHALREIRLMRYLEPHPNIVSLEDLLVNQQYDELYIVMELLDCDLHYVINKSNQPLDDVHHRYFMFQILKGVKFLHDNRVIHRDLKPSNILATKRCQLRITDFGLARLRPTGAGPDPDNEDPDPLSLTQVDNPMTETAVTRWYRPPELMLCPDGLYGYAVDLWSVGCIFAEMLGRQPFFPGQDFKKQLSLIFDAVGSPQPHEVAHIRNPEAIRFLESMQGRVKVPFADLLPNASEASLALLERLLVFDPPCRFSADEALSHRYFQPLSGRIHVPPDPEVAPGLDFDFESEPMHQEQLRNMILQEVALFHGYAVQEEEKEEAEDEDEDEDEDDDEDDDDDDDDGEDGNGGASMGHYDHASSTARAPPPTHHHRMMSNSGIDHNSYSNYVHNMGPGHNHADHSANIAHSTYFNRIGASARPQAPVAGMPGSLPTTTASVQKNVRSCGESTHLSFIQSRRALKSRI</sequence>
<dbReference type="SUPFAM" id="SSF56112">
    <property type="entry name" value="Protein kinase-like (PK-like)"/>
    <property type="match status" value="1"/>
</dbReference>
<keyword evidence="6" id="KW-0418">Kinase</keyword>
<dbReference type="InterPro" id="IPR011009">
    <property type="entry name" value="Kinase-like_dom_sf"/>
</dbReference>
<dbReference type="FunFam" id="1.10.510.10:FF:000439">
    <property type="entry name" value="Mitogen-activated protein kinase"/>
    <property type="match status" value="1"/>
</dbReference>
<dbReference type="CDD" id="cd07834">
    <property type="entry name" value="STKc_MAPK"/>
    <property type="match status" value="1"/>
</dbReference>
<dbReference type="EMBL" id="FN649760">
    <property type="protein sequence ID" value="CBN79596.1"/>
    <property type="molecule type" value="Genomic_DNA"/>
</dbReference>
<dbReference type="SMART" id="SM00220">
    <property type="entry name" value="S_TKc"/>
    <property type="match status" value="1"/>
</dbReference>
<dbReference type="OrthoDB" id="192887at2759"/>
<name>D8LJT0_ECTSI</name>
<dbReference type="PROSITE" id="PS50011">
    <property type="entry name" value="PROTEIN_KINASE_DOM"/>
    <property type="match status" value="1"/>
</dbReference>
<evidence type="ECO:0000256" key="3">
    <source>
        <dbReference type="PROSITE-ProRule" id="PRU10141"/>
    </source>
</evidence>
<dbReference type="eggNOG" id="KOG0660">
    <property type="taxonomic scope" value="Eukaryota"/>
</dbReference>
<evidence type="ECO:0000313" key="7">
    <source>
        <dbReference type="Proteomes" id="UP000002630"/>
    </source>
</evidence>
<gene>
    <name evidence="6" type="ORF">Esi_0271_0004</name>
</gene>
<keyword evidence="7" id="KW-1185">Reference proteome</keyword>
<dbReference type="PROSITE" id="PS00107">
    <property type="entry name" value="PROTEIN_KINASE_ATP"/>
    <property type="match status" value="1"/>
</dbReference>
<evidence type="ECO:0000259" key="5">
    <source>
        <dbReference type="PROSITE" id="PS50011"/>
    </source>
</evidence>
<evidence type="ECO:0000256" key="2">
    <source>
        <dbReference type="ARBA" id="ARBA00022840"/>
    </source>
</evidence>
<dbReference type="STRING" id="2880.D8LJT0"/>
<dbReference type="Gene3D" id="3.30.200.20">
    <property type="entry name" value="Phosphorylase Kinase, domain 1"/>
    <property type="match status" value="1"/>
</dbReference>
<dbReference type="InterPro" id="IPR000719">
    <property type="entry name" value="Prot_kinase_dom"/>
</dbReference>
<keyword evidence="6" id="KW-0808">Transferase</keyword>
<dbReference type="GO" id="GO:0004672">
    <property type="term" value="F:protein kinase activity"/>
    <property type="evidence" value="ECO:0007669"/>
    <property type="project" value="InterPro"/>
</dbReference>
<evidence type="ECO:0000256" key="1">
    <source>
        <dbReference type="ARBA" id="ARBA00022741"/>
    </source>
</evidence>
<keyword evidence="2 3" id="KW-0067">ATP-binding</keyword>
<accession>D8LJT0</accession>
<dbReference type="InParanoid" id="D8LJT0"/>
<keyword evidence="1 3" id="KW-0547">Nucleotide-binding</keyword>
<dbReference type="Pfam" id="PF00069">
    <property type="entry name" value="Pkinase"/>
    <property type="match status" value="1"/>
</dbReference>
<feature type="domain" description="Protein kinase" evidence="5">
    <location>
        <begin position="11"/>
        <end position="316"/>
    </location>
</feature>
<reference evidence="6 7" key="1">
    <citation type="journal article" date="2010" name="Nature">
        <title>The Ectocarpus genome and the independent evolution of multicellularity in brown algae.</title>
        <authorList>
            <person name="Cock J.M."/>
            <person name="Sterck L."/>
            <person name="Rouze P."/>
            <person name="Scornet D."/>
            <person name="Allen A.E."/>
            <person name="Amoutzias G."/>
            <person name="Anthouard V."/>
            <person name="Artiguenave F."/>
            <person name="Aury J.M."/>
            <person name="Badger J.H."/>
            <person name="Beszteri B."/>
            <person name="Billiau K."/>
            <person name="Bonnet E."/>
            <person name="Bothwell J.H."/>
            <person name="Bowler C."/>
            <person name="Boyen C."/>
            <person name="Brownlee C."/>
            <person name="Carrano C.J."/>
            <person name="Charrier B."/>
            <person name="Cho G.Y."/>
            <person name="Coelho S.M."/>
            <person name="Collen J."/>
            <person name="Corre E."/>
            <person name="Da Silva C."/>
            <person name="Delage L."/>
            <person name="Delaroque N."/>
            <person name="Dittami S.M."/>
            <person name="Doulbeau S."/>
            <person name="Elias M."/>
            <person name="Farnham G."/>
            <person name="Gachon C.M."/>
            <person name="Gschloessl B."/>
            <person name="Heesch S."/>
            <person name="Jabbari K."/>
            <person name="Jubin C."/>
            <person name="Kawai H."/>
            <person name="Kimura K."/>
            <person name="Kloareg B."/>
            <person name="Kupper F.C."/>
            <person name="Lang D."/>
            <person name="Le Bail A."/>
            <person name="Leblanc C."/>
            <person name="Lerouge P."/>
            <person name="Lohr M."/>
            <person name="Lopez P.J."/>
            <person name="Martens C."/>
            <person name="Maumus F."/>
            <person name="Michel G."/>
            <person name="Miranda-Saavedra D."/>
            <person name="Morales J."/>
            <person name="Moreau H."/>
            <person name="Motomura T."/>
            <person name="Nagasato C."/>
            <person name="Napoli C.A."/>
            <person name="Nelson D.R."/>
            <person name="Nyvall-Collen P."/>
            <person name="Peters A.F."/>
            <person name="Pommier C."/>
            <person name="Potin P."/>
            <person name="Poulain J."/>
            <person name="Quesneville H."/>
            <person name="Read B."/>
            <person name="Rensing S.A."/>
            <person name="Ritter A."/>
            <person name="Rousvoal S."/>
            <person name="Samanta M."/>
            <person name="Samson G."/>
            <person name="Schroeder D.C."/>
            <person name="Segurens B."/>
            <person name="Strittmatter M."/>
            <person name="Tonon T."/>
            <person name="Tregear J.W."/>
            <person name="Valentin K."/>
            <person name="von Dassow P."/>
            <person name="Yamagishi T."/>
            <person name="Van de Peer Y."/>
            <person name="Wincker P."/>
        </authorList>
    </citation>
    <scope>NUCLEOTIDE SEQUENCE [LARGE SCALE GENOMIC DNA]</scope>
    <source>
        <strain evidence="7">Ec32 / CCAP1310/4</strain>
    </source>
</reference>
<feature type="binding site" evidence="3">
    <location>
        <position position="41"/>
    </location>
    <ligand>
        <name>ATP</name>
        <dbReference type="ChEBI" id="CHEBI:30616"/>
    </ligand>
</feature>
<dbReference type="PANTHER" id="PTHR24055">
    <property type="entry name" value="MITOGEN-ACTIVATED PROTEIN KINASE"/>
    <property type="match status" value="1"/>
</dbReference>
<dbReference type="Gene3D" id="1.10.510.10">
    <property type="entry name" value="Transferase(Phosphotransferase) domain 1"/>
    <property type="match status" value="1"/>
</dbReference>
<proteinExistence type="predicted"/>
<dbReference type="GO" id="GO:0005524">
    <property type="term" value="F:ATP binding"/>
    <property type="evidence" value="ECO:0007669"/>
    <property type="project" value="UniProtKB-UniRule"/>
</dbReference>
<evidence type="ECO:0000256" key="4">
    <source>
        <dbReference type="SAM" id="MobiDB-lite"/>
    </source>
</evidence>
<evidence type="ECO:0000313" key="6">
    <source>
        <dbReference type="EMBL" id="CBN79596.1"/>
    </source>
</evidence>
<dbReference type="InterPro" id="IPR050117">
    <property type="entry name" value="MAPK"/>
</dbReference>
<dbReference type="Proteomes" id="UP000002630">
    <property type="component" value="Unassembled WGS sequence"/>
</dbReference>
<dbReference type="AlphaFoldDB" id="D8LJT0"/>
<feature type="compositionally biased region" description="Acidic residues" evidence="4">
    <location>
        <begin position="367"/>
        <end position="397"/>
    </location>
</feature>
<protein>
    <submittedName>
        <fullName evidence="6">Mitogen-activated protein kinase</fullName>
    </submittedName>
</protein>
<dbReference type="InterPro" id="IPR017441">
    <property type="entry name" value="Protein_kinase_ATP_BS"/>
</dbReference>
<organism evidence="6 7">
    <name type="scientific">Ectocarpus siliculosus</name>
    <name type="common">Brown alga</name>
    <name type="synonym">Conferva siliculosa</name>
    <dbReference type="NCBI Taxonomy" id="2880"/>
    <lineage>
        <taxon>Eukaryota</taxon>
        <taxon>Sar</taxon>
        <taxon>Stramenopiles</taxon>
        <taxon>Ochrophyta</taxon>
        <taxon>PX clade</taxon>
        <taxon>Phaeophyceae</taxon>
        <taxon>Ectocarpales</taxon>
        <taxon>Ectocarpaceae</taxon>
        <taxon>Ectocarpus</taxon>
    </lineage>
</organism>